<dbReference type="PANTHER" id="PTHR21248">
    <property type="entry name" value="CARDIOLIPIN SYNTHASE"/>
    <property type="match status" value="1"/>
</dbReference>
<evidence type="ECO:0000256" key="1">
    <source>
        <dbReference type="SAM" id="MobiDB-lite"/>
    </source>
</evidence>
<feature type="signal peptide" evidence="2">
    <location>
        <begin position="1"/>
        <end position="29"/>
    </location>
</feature>
<protein>
    <submittedName>
        <fullName evidence="4">Phospholipase D-like domain-containing protein</fullName>
    </submittedName>
</protein>
<gene>
    <name evidence="4" type="ORF">N4261_14420</name>
</gene>
<dbReference type="InterPro" id="IPR001736">
    <property type="entry name" value="PLipase_D/transphosphatidylase"/>
</dbReference>
<accession>A0ABY6ASP4</accession>
<dbReference type="Pfam" id="PF13091">
    <property type="entry name" value="PLDc_2"/>
    <property type="match status" value="2"/>
</dbReference>
<evidence type="ECO:0000313" key="4">
    <source>
        <dbReference type="EMBL" id="UXH76261.1"/>
    </source>
</evidence>
<dbReference type="SUPFAM" id="SSF56024">
    <property type="entry name" value="Phospholipase D/nuclease"/>
    <property type="match status" value="2"/>
</dbReference>
<reference evidence="4" key="1">
    <citation type="submission" date="2022-10" db="EMBL/GenBank/DDBJ databases">
        <title>Characterization and whole genome sequencing of a new Roseateles species, isolated from fresh water.</title>
        <authorList>
            <person name="Guliayeva D.Y."/>
            <person name="Akhremchuk A.E."/>
            <person name="Sikolenko M.A."/>
            <person name="Valentovich L.N."/>
            <person name="Sidarenka A.V."/>
        </authorList>
    </citation>
    <scope>NUCLEOTIDE SEQUENCE</scope>
    <source>
        <strain evidence="4">BIM B-1768</strain>
    </source>
</reference>
<feature type="chain" id="PRO_5046132911" evidence="2">
    <location>
        <begin position="30"/>
        <end position="487"/>
    </location>
</feature>
<dbReference type="PANTHER" id="PTHR21248:SF22">
    <property type="entry name" value="PHOSPHOLIPASE D"/>
    <property type="match status" value="1"/>
</dbReference>
<organism evidence="4 5">
    <name type="scientific">Roseateles amylovorans</name>
    <dbReference type="NCBI Taxonomy" id="2978473"/>
    <lineage>
        <taxon>Bacteria</taxon>
        <taxon>Pseudomonadati</taxon>
        <taxon>Pseudomonadota</taxon>
        <taxon>Betaproteobacteria</taxon>
        <taxon>Burkholderiales</taxon>
        <taxon>Sphaerotilaceae</taxon>
        <taxon>Roseateles</taxon>
    </lineage>
</organism>
<dbReference type="SMART" id="SM00155">
    <property type="entry name" value="PLDc"/>
    <property type="match status" value="2"/>
</dbReference>
<keyword evidence="5" id="KW-1185">Reference proteome</keyword>
<dbReference type="PROSITE" id="PS50035">
    <property type="entry name" value="PLD"/>
    <property type="match status" value="2"/>
</dbReference>
<feature type="region of interest" description="Disordered" evidence="1">
    <location>
        <begin position="237"/>
        <end position="262"/>
    </location>
</feature>
<keyword evidence="2" id="KW-0732">Signal</keyword>
<proteinExistence type="predicted"/>
<dbReference type="CDD" id="cd09159">
    <property type="entry name" value="PLDc_ybhO_like_2"/>
    <property type="match status" value="1"/>
</dbReference>
<dbReference type="Gene3D" id="3.30.870.10">
    <property type="entry name" value="Endonuclease Chain A"/>
    <property type="match status" value="2"/>
</dbReference>
<name>A0ABY6ASP4_9BURK</name>
<dbReference type="EMBL" id="CP104562">
    <property type="protein sequence ID" value="UXH76261.1"/>
    <property type="molecule type" value="Genomic_DNA"/>
</dbReference>
<dbReference type="InterPro" id="IPR025202">
    <property type="entry name" value="PLD-like_dom"/>
</dbReference>
<feature type="domain" description="PLD phosphodiesterase" evidence="3">
    <location>
        <begin position="400"/>
        <end position="427"/>
    </location>
</feature>
<sequence length="487" mass="53535">MRAVERRAAGVTRLQLSLLTFGLSACMMACGTPKPPINGPIPEPPARAPSVAKVATQVDVNDARGPMGQQRREQAIQSAANQGRADLLKRQLAAMSAFGDVDLYAGNDTRLLIDGPATFAAMFSAIERAKRQIVLESYIIEDADVAKQLSDLLIARRGQGIQIAVMYDAVGSLSTQEAYFERMRQNGISVCAFNPVNPLKGTRYSKITHRDHRKILVVDNEVGFTGGINISAVYSSGSGSFGSKGSRRKITDKDGDGKESGWRDTMIQVRGPAVQALHGLVREVWQQQRCEGAVDEIPAATTAPGQQLMRIVPSTPEDKENRIYTLLLGSIRAAQRSAYLTMAYFAPGKDMVDALCEAAERGVDVQLILPSQSDFSPVMHAGRAHYERLLQSGVHIHELQDAVLHAKTAVIDGVVSTIGSSNMDWRSFVYNNEVNAVVLGEDFGGAMTRMFEQDRAASRTIDLDTWRHRPWLQRSKEFFSGLFEHWW</sequence>
<dbReference type="CDD" id="cd09110">
    <property type="entry name" value="PLDc_CLS_1"/>
    <property type="match status" value="1"/>
</dbReference>
<evidence type="ECO:0000256" key="2">
    <source>
        <dbReference type="SAM" id="SignalP"/>
    </source>
</evidence>
<evidence type="ECO:0000313" key="5">
    <source>
        <dbReference type="Proteomes" id="UP001064933"/>
    </source>
</evidence>
<dbReference type="Proteomes" id="UP001064933">
    <property type="component" value="Chromosome"/>
</dbReference>
<feature type="compositionally biased region" description="Basic and acidic residues" evidence="1">
    <location>
        <begin position="249"/>
        <end position="262"/>
    </location>
</feature>
<dbReference type="RefSeq" id="WP_261755994.1">
    <property type="nucleotide sequence ID" value="NZ_CP104562.2"/>
</dbReference>
<feature type="domain" description="PLD phosphodiesterase" evidence="3">
    <location>
        <begin position="207"/>
        <end position="234"/>
    </location>
</feature>
<dbReference type="PROSITE" id="PS51257">
    <property type="entry name" value="PROKAR_LIPOPROTEIN"/>
    <property type="match status" value="1"/>
</dbReference>
<evidence type="ECO:0000259" key="3">
    <source>
        <dbReference type="PROSITE" id="PS50035"/>
    </source>
</evidence>